<feature type="transmembrane region" description="Helical" evidence="2">
    <location>
        <begin position="21"/>
        <end position="45"/>
    </location>
</feature>
<name>A0A2S8F407_9BACT</name>
<proteinExistence type="predicted"/>
<dbReference type="EMBL" id="PUIB01000029">
    <property type="protein sequence ID" value="PQO26895.1"/>
    <property type="molecule type" value="Genomic_DNA"/>
</dbReference>
<evidence type="ECO:0000313" key="4">
    <source>
        <dbReference type="Proteomes" id="UP000239388"/>
    </source>
</evidence>
<feature type="region of interest" description="Disordered" evidence="1">
    <location>
        <begin position="50"/>
        <end position="70"/>
    </location>
</feature>
<evidence type="ECO:0000256" key="1">
    <source>
        <dbReference type="SAM" id="MobiDB-lite"/>
    </source>
</evidence>
<keyword evidence="2" id="KW-0812">Transmembrane</keyword>
<sequence length="70" mass="7987">MRTIDGVVSVFRWETCLSTPILIAASVIIPLVWGWGTHVVFQWLWPPSPPRQVTSGDDQQPPRPPFDYQI</sequence>
<reference evidence="3 4" key="1">
    <citation type="submission" date="2018-02" db="EMBL/GenBank/DDBJ databases">
        <title>Comparative genomes isolates from brazilian mangrove.</title>
        <authorList>
            <person name="Araujo J.E."/>
            <person name="Taketani R.G."/>
            <person name="Silva M.C.P."/>
            <person name="Loureco M.V."/>
            <person name="Andreote F.D."/>
        </authorList>
    </citation>
    <scope>NUCLEOTIDE SEQUENCE [LARGE SCALE GENOMIC DNA]</scope>
    <source>
        <strain evidence="3 4">NAP PRIS-MGV</strain>
    </source>
</reference>
<accession>A0A2S8F407</accession>
<organism evidence="3 4">
    <name type="scientific">Blastopirellula marina</name>
    <dbReference type="NCBI Taxonomy" id="124"/>
    <lineage>
        <taxon>Bacteria</taxon>
        <taxon>Pseudomonadati</taxon>
        <taxon>Planctomycetota</taxon>
        <taxon>Planctomycetia</taxon>
        <taxon>Pirellulales</taxon>
        <taxon>Pirellulaceae</taxon>
        <taxon>Blastopirellula</taxon>
    </lineage>
</organism>
<keyword evidence="2" id="KW-1133">Transmembrane helix</keyword>
<dbReference type="AlphaFoldDB" id="A0A2S8F407"/>
<feature type="compositionally biased region" description="Pro residues" evidence="1">
    <location>
        <begin position="61"/>
        <end position="70"/>
    </location>
</feature>
<comment type="caution">
    <text evidence="3">The sequence shown here is derived from an EMBL/GenBank/DDBJ whole genome shotgun (WGS) entry which is preliminary data.</text>
</comment>
<evidence type="ECO:0000313" key="3">
    <source>
        <dbReference type="EMBL" id="PQO26895.1"/>
    </source>
</evidence>
<protein>
    <submittedName>
        <fullName evidence="3">Uncharacterized protein</fullName>
    </submittedName>
</protein>
<keyword evidence="2" id="KW-0472">Membrane</keyword>
<evidence type="ECO:0000256" key="2">
    <source>
        <dbReference type="SAM" id="Phobius"/>
    </source>
</evidence>
<gene>
    <name evidence="3" type="ORF">C5Y98_29440</name>
</gene>
<dbReference type="Proteomes" id="UP000239388">
    <property type="component" value="Unassembled WGS sequence"/>
</dbReference>